<dbReference type="Proteomes" id="UP000190395">
    <property type="component" value="Unassembled WGS sequence"/>
</dbReference>
<dbReference type="PANTHER" id="PTHR42852:SF6">
    <property type="entry name" value="THIOL:DISULFIDE INTERCHANGE PROTEIN DSBE"/>
    <property type="match status" value="1"/>
</dbReference>
<dbReference type="SUPFAM" id="SSF52833">
    <property type="entry name" value="Thioredoxin-like"/>
    <property type="match status" value="1"/>
</dbReference>
<dbReference type="GO" id="GO:0030313">
    <property type="term" value="C:cell envelope"/>
    <property type="evidence" value="ECO:0007669"/>
    <property type="project" value="UniProtKB-SubCell"/>
</dbReference>
<dbReference type="InterPro" id="IPR036249">
    <property type="entry name" value="Thioredoxin-like_sf"/>
</dbReference>
<evidence type="ECO:0000256" key="1">
    <source>
        <dbReference type="ARBA" id="ARBA00004196"/>
    </source>
</evidence>
<dbReference type="Pfam" id="PF08534">
    <property type="entry name" value="Redoxin"/>
    <property type="match status" value="1"/>
</dbReference>
<dbReference type="EMBL" id="FUXC01000024">
    <property type="protein sequence ID" value="SKA09793.1"/>
    <property type="molecule type" value="Genomic_DNA"/>
</dbReference>
<sequence>MKKLFTVIALLTLSTLLFAQKAGDKISFTATDFKGNPVTSEIFTKNKLTMVNIWGTFCGPCIREMPDLARINEENKAKGIEVIGIVIDILDNKGQVSERVKTTGEKIIKNTGADYTHVIPNIEMFSGLLRGVQAVPTTIFVDSNGNQVGNAYLGSRSQKDWQKIIDGILEK</sequence>
<protein>
    <submittedName>
        <fullName evidence="7">Thiol-disulfide isomerase or thioredoxin</fullName>
    </submittedName>
</protein>
<dbReference type="AlphaFoldDB" id="A0A1T4R1B0"/>
<dbReference type="InterPro" id="IPR013740">
    <property type="entry name" value="Redoxin"/>
</dbReference>
<keyword evidence="3" id="KW-1015">Disulfide bond</keyword>
<keyword evidence="7" id="KW-0413">Isomerase</keyword>
<evidence type="ECO:0000259" key="6">
    <source>
        <dbReference type="PROSITE" id="PS51352"/>
    </source>
</evidence>
<gene>
    <name evidence="7" type="ORF">SAMN02745152_02198</name>
</gene>
<dbReference type="RefSeq" id="WP_078931906.1">
    <property type="nucleotide sequence ID" value="NZ_FUXC01000024.1"/>
</dbReference>
<evidence type="ECO:0000313" key="7">
    <source>
        <dbReference type="EMBL" id="SKA09793.1"/>
    </source>
</evidence>
<accession>A0A1T4R1B0</accession>
<organism evidence="7 8">
    <name type="scientific">Treponema berlinense</name>
    <dbReference type="NCBI Taxonomy" id="225004"/>
    <lineage>
        <taxon>Bacteria</taxon>
        <taxon>Pseudomonadati</taxon>
        <taxon>Spirochaetota</taxon>
        <taxon>Spirochaetia</taxon>
        <taxon>Spirochaetales</taxon>
        <taxon>Treponemataceae</taxon>
        <taxon>Treponema</taxon>
    </lineage>
</organism>
<reference evidence="7 8" key="1">
    <citation type="submission" date="2017-02" db="EMBL/GenBank/DDBJ databases">
        <authorList>
            <person name="Peterson S.W."/>
        </authorList>
    </citation>
    <scope>NUCLEOTIDE SEQUENCE [LARGE SCALE GENOMIC DNA]</scope>
    <source>
        <strain evidence="7 8">ATCC BAA-909</strain>
    </source>
</reference>
<feature type="signal peptide" evidence="5">
    <location>
        <begin position="1"/>
        <end position="19"/>
    </location>
</feature>
<dbReference type="GO" id="GO:0016853">
    <property type="term" value="F:isomerase activity"/>
    <property type="evidence" value="ECO:0007669"/>
    <property type="project" value="UniProtKB-KW"/>
</dbReference>
<dbReference type="STRING" id="225004.SAMN02745152_02198"/>
<dbReference type="GeneID" id="303368397"/>
<dbReference type="GO" id="GO:0017004">
    <property type="term" value="P:cytochrome complex assembly"/>
    <property type="evidence" value="ECO:0007669"/>
    <property type="project" value="UniProtKB-KW"/>
</dbReference>
<dbReference type="CDD" id="cd02966">
    <property type="entry name" value="TlpA_like_family"/>
    <property type="match status" value="1"/>
</dbReference>
<evidence type="ECO:0000256" key="5">
    <source>
        <dbReference type="SAM" id="SignalP"/>
    </source>
</evidence>
<feature type="chain" id="PRO_5012730194" evidence="5">
    <location>
        <begin position="20"/>
        <end position="171"/>
    </location>
</feature>
<feature type="domain" description="Thioredoxin" evidence="6">
    <location>
        <begin position="19"/>
        <end position="170"/>
    </location>
</feature>
<proteinExistence type="predicted"/>
<dbReference type="PANTHER" id="PTHR42852">
    <property type="entry name" value="THIOL:DISULFIDE INTERCHANGE PROTEIN DSBE"/>
    <property type="match status" value="1"/>
</dbReference>
<keyword evidence="2" id="KW-0201">Cytochrome c-type biogenesis</keyword>
<comment type="subcellular location">
    <subcellularLocation>
        <location evidence="1">Cell envelope</location>
    </subcellularLocation>
</comment>
<dbReference type="PROSITE" id="PS51352">
    <property type="entry name" value="THIOREDOXIN_2"/>
    <property type="match status" value="1"/>
</dbReference>
<evidence type="ECO:0000256" key="3">
    <source>
        <dbReference type="ARBA" id="ARBA00023157"/>
    </source>
</evidence>
<keyword evidence="5" id="KW-0732">Signal</keyword>
<keyword evidence="8" id="KW-1185">Reference proteome</keyword>
<evidence type="ECO:0000256" key="2">
    <source>
        <dbReference type="ARBA" id="ARBA00022748"/>
    </source>
</evidence>
<dbReference type="InterPro" id="IPR013766">
    <property type="entry name" value="Thioredoxin_domain"/>
</dbReference>
<evidence type="ECO:0000313" key="8">
    <source>
        <dbReference type="Proteomes" id="UP000190395"/>
    </source>
</evidence>
<dbReference type="GO" id="GO:0016491">
    <property type="term" value="F:oxidoreductase activity"/>
    <property type="evidence" value="ECO:0007669"/>
    <property type="project" value="InterPro"/>
</dbReference>
<evidence type="ECO:0000256" key="4">
    <source>
        <dbReference type="ARBA" id="ARBA00023284"/>
    </source>
</evidence>
<name>A0A1T4R1B0_9SPIR</name>
<dbReference type="OrthoDB" id="9809733at2"/>
<dbReference type="InterPro" id="IPR050553">
    <property type="entry name" value="Thioredoxin_ResA/DsbE_sf"/>
</dbReference>
<dbReference type="Gene3D" id="3.40.30.10">
    <property type="entry name" value="Glutaredoxin"/>
    <property type="match status" value="1"/>
</dbReference>
<keyword evidence="4" id="KW-0676">Redox-active center</keyword>